<accession>A0A385EBW0</accession>
<name>A0A385EBW0_9CAUD</name>
<dbReference type="Proteomes" id="UP000259421">
    <property type="component" value="Segment"/>
</dbReference>
<proteinExistence type="predicted"/>
<sequence>MPDPIRTLRVIVEETVTRAYDLSVDADPAHFTYVDALSYNVSDPDVRYIPAALKGYLGKGGEPVELPVGLRPSSELTRITKVTQLACDDGEPFHKIVRTPSTITAGPVRAKRKR</sequence>
<protein>
    <submittedName>
        <fullName evidence="1">Uncharacterized protein</fullName>
    </submittedName>
</protein>
<organism evidence="1 2">
    <name type="scientific">Caulobacter phage CcrBL9</name>
    <dbReference type="NCBI Taxonomy" id="2283270"/>
    <lineage>
        <taxon>Viruses</taxon>
        <taxon>Duplodnaviria</taxon>
        <taxon>Heunggongvirae</taxon>
        <taxon>Uroviricota</taxon>
        <taxon>Caudoviricetes</taxon>
        <taxon>Jeanschmidtviridae</taxon>
        <taxon>Bertelyvirus</taxon>
        <taxon>Bertelyvirus BL9</taxon>
    </lineage>
</organism>
<keyword evidence="2" id="KW-1185">Reference proteome</keyword>
<gene>
    <name evidence="1" type="ORF">CcrBL9_gp350</name>
</gene>
<dbReference type="EMBL" id="MH588546">
    <property type="protein sequence ID" value="AXQ69374.1"/>
    <property type="molecule type" value="Genomic_DNA"/>
</dbReference>
<reference evidence="1 2" key="2">
    <citation type="submission" date="2018-09" db="EMBL/GenBank/DDBJ databases">
        <title>Giant CbK-like Caulobacter bacteriophages have genetically divergent genomes.</title>
        <authorList>
            <person name="Wilson K."/>
            <person name="Ely B."/>
        </authorList>
    </citation>
    <scope>NUCLEOTIDE SEQUENCE [LARGE SCALE GENOMIC DNA]</scope>
</reference>
<reference evidence="2" key="1">
    <citation type="submission" date="2018-07" db="EMBL/GenBank/DDBJ databases">
        <title>Giant CbK-like Caulobacter bacteriophages have genetically divergent genomes.</title>
        <authorList>
            <person name="Wilson K.M."/>
            <person name="Ely B."/>
        </authorList>
    </citation>
    <scope>NUCLEOTIDE SEQUENCE [LARGE SCALE GENOMIC DNA]</scope>
</reference>
<evidence type="ECO:0000313" key="2">
    <source>
        <dbReference type="Proteomes" id="UP000259421"/>
    </source>
</evidence>
<evidence type="ECO:0000313" key="1">
    <source>
        <dbReference type="EMBL" id="AXQ69374.1"/>
    </source>
</evidence>